<dbReference type="NCBIfam" id="TIGR00188">
    <property type="entry name" value="rnpA"/>
    <property type="match status" value="1"/>
</dbReference>
<gene>
    <name evidence="7 9" type="primary">rnpA</name>
    <name evidence="9" type="ORF">D3Z33_14730</name>
</gene>
<comment type="caution">
    <text evidence="9">The sequence shown here is derived from an EMBL/GenBank/DDBJ whole genome shotgun (WGS) entry which is preliminary data.</text>
</comment>
<dbReference type="RefSeq" id="WP_160198577.1">
    <property type="nucleotide sequence ID" value="NZ_QXXA01000020.1"/>
</dbReference>
<proteinExistence type="inferred from homology"/>
<keyword evidence="5 7" id="KW-0378">Hydrolase</keyword>
<sequence>MNKIESLKNNREFRRVYDKGKSLSNKYLVIFFIRNGLEHNRVGFSVTKKIGNAVIRNRVKRLIKEAFRLNSEGINQGYDIILLARIRCNQATYVDIEKSILNLFKRSKLNN</sequence>
<evidence type="ECO:0000256" key="7">
    <source>
        <dbReference type="HAMAP-Rule" id="MF_00227"/>
    </source>
</evidence>
<dbReference type="OrthoDB" id="9810867at2"/>
<comment type="similarity">
    <text evidence="7">Belongs to the RnpA family.</text>
</comment>
<dbReference type="Gene3D" id="3.30.230.10">
    <property type="match status" value="1"/>
</dbReference>
<evidence type="ECO:0000256" key="3">
    <source>
        <dbReference type="ARBA" id="ARBA00022722"/>
    </source>
</evidence>
<organism evidence="9 10">
    <name type="scientific">Senegalia massiliensis</name>
    <dbReference type="NCBI Taxonomy" id="1720316"/>
    <lineage>
        <taxon>Bacteria</taxon>
        <taxon>Bacillati</taxon>
        <taxon>Bacillota</taxon>
        <taxon>Clostridia</taxon>
        <taxon>Eubacteriales</taxon>
        <taxon>Clostridiaceae</taxon>
        <taxon>Senegalia</taxon>
    </lineage>
</organism>
<keyword evidence="4 7" id="KW-0255">Endonuclease</keyword>
<dbReference type="EMBL" id="QXXA01000020">
    <property type="protein sequence ID" value="NBI08111.1"/>
    <property type="molecule type" value="Genomic_DNA"/>
</dbReference>
<keyword evidence="6 7" id="KW-0694">RNA-binding</keyword>
<evidence type="ECO:0000256" key="2">
    <source>
        <dbReference type="ARBA" id="ARBA00022694"/>
    </source>
</evidence>
<dbReference type="HAMAP" id="MF_00227">
    <property type="entry name" value="RNase_P"/>
    <property type="match status" value="1"/>
</dbReference>
<accession>A0A845R0K6</accession>
<dbReference type="Proteomes" id="UP000467132">
    <property type="component" value="Unassembled WGS sequence"/>
</dbReference>
<protein>
    <recommendedName>
        <fullName evidence="7 8">Ribonuclease P protein component</fullName>
        <shortName evidence="7">RNase P protein</shortName>
        <shortName evidence="7">RNaseP protein</shortName>
        <ecNumber evidence="7 8">3.1.26.5</ecNumber>
    </recommendedName>
    <alternativeName>
        <fullName evidence="7">Protein C5</fullName>
    </alternativeName>
</protein>
<dbReference type="AlphaFoldDB" id="A0A845R0K6"/>
<comment type="catalytic activity">
    <reaction evidence="7">
        <text>Endonucleolytic cleavage of RNA, removing 5'-extranucleotides from tRNA precursor.</text>
        <dbReference type="EC" id="3.1.26.5"/>
    </reaction>
</comment>
<dbReference type="PANTHER" id="PTHR33992">
    <property type="entry name" value="RIBONUCLEASE P PROTEIN COMPONENT"/>
    <property type="match status" value="1"/>
</dbReference>
<keyword evidence="3 7" id="KW-0540">Nuclease</keyword>
<name>A0A845R0K6_9CLOT</name>
<evidence type="ECO:0000256" key="1">
    <source>
        <dbReference type="ARBA" id="ARBA00002663"/>
    </source>
</evidence>
<dbReference type="InterPro" id="IPR000100">
    <property type="entry name" value="RNase_P"/>
</dbReference>
<comment type="function">
    <text evidence="1 7">RNaseP catalyzes the removal of the 5'-leader sequence from pre-tRNA to produce the mature 5'-terminus. It can also cleave other RNA substrates such as 4.5S RNA. The protein component plays an auxiliary but essential role in vivo by binding to the 5'-leader sequence and broadening the substrate specificity of the ribozyme.</text>
</comment>
<evidence type="ECO:0000256" key="6">
    <source>
        <dbReference type="ARBA" id="ARBA00022884"/>
    </source>
</evidence>
<keyword evidence="10" id="KW-1185">Reference proteome</keyword>
<keyword evidence="2 7" id="KW-0819">tRNA processing</keyword>
<dbReference type="GO" id="GO:0004526">
    <property type="term" value="F:ribonuclease P activity"/>
    <property type="evidence" value="ECO:0007669"/>
    <property type="project" value="UniProtKB-UniRule"/>
</dbReference>
<evidence type="ECO:0000256" key="4">
    <source>
        <dbReference type="ARBA" id="ARBA00022759"/>
    </source>
</evidence>
<evidence type="ECO:0000313" key="9">
    <source>
        <dbReference type="EMBL" id="NBI08111.1"/>
    </source>
</evidence>
<dbReference type="Pfam" id="PF00825">
    <property type="entry name" value="Ribonuclease_P"/>
    <property type="match status" value="1"/>
</dbReference>
<dbReference type="GO" id="GO:0001682">
    <property type="term" value="P:tRNA 5'-leader removal"/>
    <property type="evidence" value="ECO:0007669"/>
    <property type="project" value="UniProtKB-UniRule"/>
</dbReference>
<evidence type="ECO:0000256" key="8">
    <source>
        <dbReference type="NCBIfam" id="TIGR00188"/>
    </source>
</evidence>
<dbReference type="PROSITE" id="PS00648">
    <property type="entry name" value="RIBONUCLEASE_P"/>
    <property type="match status" value="1"/>
</dbReference>
<dbReference type="InterPro" id="IPR014721">
    <property type="entry name" value="Ribsml_uS5_D2-typ_fold_subgr"/>
</dbReference>
<dbReference type="GO" id="GO:0000049">
    <property type="term" value="F:tRNA binding"/>
    <property type="evidence" value="ECO:0007669"/>
    <property type="project" value="UniProtKB-UniRule"/>
</dbReference>
<comment type="subunit">
    <text evidence="7">Consists of a catalytic RNA component (M1 or rnpB) and a protein subunit.</text>
</comment>
<dbReference type="SUPFAM" id="SSF54211">
    <property type="entry name" value="Ribosomal protein S5 domain 2-like"/>
    <property type="match status" value="1"/>
</dbReference>
<dbReference type="InterPro" id="IPR020568">
    <property type="entry name" value="Ribosomal_Su5_D2-typ_SF"/>
</dbReference>
<dbReference type="GO" id="GO:0030677">
    <property type="term" value="C:ribonuclease P complex"/>
    <property type="evidence" value="ECO:0007669"/>
    <property type="project" value="TreeGrafter"/>
</dbReference>
<dbReference type="PANTHER" id="PTHR33992:SF1">
    <property type="entry name" value="RIBONUCLEASE P PROTEIN COMPONENT"/>
    <property type="match status" value="1"/>
</dbReference>
<evidence type="ECO:0000313" key="10">
    <source>
        <dbReference type="Proteomes" id="UP000467132"/>
    </source>
</evidence>
<evidence type="ECO:0000256" key="5">
    <source>
        <dbReference type="ARBA" id="ARBA00022801"/>
    </source>
</evidence>
<dbReference type="InterPro" id="IPR020539">
    <property type="entry name" value="RNase_P_CS"/>
</dbReference>
<dbReference type="GO" id="GO:0042781">
    <property type="term" value="F:3'-tRNA processing endoribonuclease activity"/>
    <property type="evidence" value="ECO:0007669"/>
    <property type="project" value="TreeGrafter"/>
</dbReference>
<reference evidence="9 10" key="1">
    <citation type="submission" date="2018-08" db="EMBL/GenBank/DDBJ databases">
        <title>Murine metabolic-syndrome-specific gut microbial biobank.</title>
        <authorList>
            <person name="Liu C."/>
        </authorList>
    </citation>
    <scope>NUCLEOTIDE SEQUENCE [LARGE SCALE GENOMIC DNA]</scope>
    <source>
        <strain evidence="9 10">583</strain>
    </source>
</reference>
<dbReference type="EC" id="3.1.26.5" evidence="7 8"/>